<organism evidence="1">
    <name type="scientific">uncultured Caudovirales phage</name>
    <dbReference type="NCBI Taxonomy" id="2100421"/>
    <lineage>
        <taxon>Viruses</taxon>
        <taxon>Duplodnaviria</taxon>
        <taxon>Heunggongvirae</taxon>
        <taxon>Uroviricota</taxon>
        <taxon>Caudoviricetes</taxon>
        <taxon>Peduoviridae</taxon>
        <taxon>Maltschvirus</taxon>
        <taxon>Maltschvirus maltsch</taxon>
    </lineage>
</organism>
<reference evidence="1" key="1">
    <citation type="submission" date="2020-05" db="EMBL/GenBank/DDBJ databases">
        <authorList>
            <person name="Chiriac C."/>
            <person name="Salcher M."/>
            <person name="Ghai R."/>
            <person name="Kavagutti S V."/>
        </authorList>
    </citation>
    <scope>NUCLEOTIDE SEQUENCE</scope>
</reference>
<accession>A0A6J7WK65</accession>
<proteinExistence type="predicted"/>
<evidence type="ECO:0000313" key="1">
    <source>
        <dbReference type="EMBL" id="CAB5218459.1"/>
    </source>
</evidence>
<protein>
    <submittedName>
        <fullName evidence="1">Uncharacterized protein</fullName>
    </submittedName>
</protein>
<dbReference type="EMBL" id="LR798260">
    <property type="protein sequence ID" value="CAB5218459.1"/>
    <property type="molecule type" value="Genomic_DNA"/>
</dbReference>
<sequence>MAVHKTVCRHCGFVWSVAAESKDRSDLLCKSCRAKPAKVIQYGVLRCEPHSGGFDQDDNPVDDVGNLVFEGERVCGHRDCVNPKHVG</sequence>
<gene>
    <name evidence="1" type="ORF">UFOVP219_20</name>
</gene>
<name>A0A6J7WK65_9CAUD</name>